<name>A0A2R5GHJ3_9STRA</name>
<organism evidence="1 2">
    <name type="scientific">Hondaea fermentalgiana</name>
    <dbReference type="NCBI Taxonomy" id="2315210"/>
    <lineage>
        <taxon>Eukaryota</taxon>
        <taxon>Sar</taxon>
        <taxon>Stramenopiles</taxon>
        <taxon>Bigyra</taxon>
        <taxon>Labyrinthulomycetes</taxon>
        <taxon>Thraustochytrida</taxon>
        <taxon>Thraustochytriidae</taxon>
        <taxon>Hondaea</taxon>
    </lineage>
</organism>
<keyword evidence="2" id="KW-1185">Reference proteome</keyword>
<comment type="caution">
    <text evidence="1">The sequence shown here is derived from an EMBL/GenBank/DDBJ whole genome shotgun (WGS) entry which is preliminary data.</text>
</comment>
<accession>A0A2R5GHJ3</accession>
<reference evidence="1 2" key="1">
    <citation type="submission" date="2017-12" db="EMBL/GenBank/DDBJ databases">
        <title>Sequencing, de novo assembly and annotation of complete genome of a new Thraustochytrid species, strain FCC1311.</title>
        <authorList>
            <person name="Sedici K."/>
            <person name="Godart F."/>
            <person name="Aiese Cigliano R."/>
            <person name="Sanseverino W."/>
            <person name="Barakat M."/>
            <person name="Ortet P."/>
            <person name="Marechal E."/>
            <person name="Cagnac O."/>
            <person name="Amato A."/>
        </authorList>
    </citation>
    <scope>NUCLEOTIDE SEQUENCE [LARGE SCALE GENOMIC DNA]</scope>
</reference>
<gene>
    <name evidence="1" type="ORF">FCC1311_060292</name>
</gene>
<protein>
    <submittedName>
        <fullName evidence="1">Uncharacterized protein</fullName>
    </submittedName>
</protein>
<dbReference type="AlphaFoldDB" id="A0A2R5GHJ3"/>
<sequence length="316" mass="35177">MTRDENVRSSDLIDMLCQHIVSHSRDAFLVGSTEELMGVDSSINFDSPRVRAAILAAGNVALTKHLLSSGRVRPTPFFEDRRAPFRLMEQHEVPVWMEILRASSPDCLAAMPSAFAIGSLARLASWDEWPCFRELAIRSTPVASEVTEAFDPRVPCSHEIPVAQPVDDALPPPLTPPIGGWWPFLHSLTPSETERIRIGASAHLADAHPSFADQLTPAQRETLLRAHLRRPLPRPVDALLVGWDAPPELVREVMHHGKLTDEQLARVVDACALCDRATEHRLRNGTILTVREAKPEFRSDAIKVDRDSHINVVFYG</sequence>
<dbReference type="Proteomes" id="UP000241890">
    <property type="component" value="Unassembled WGS sequence"/>
</dbReference>
<proteinExistence type="predicted"/>
<evidence type="ECO:0000313" key="2">
    <source>
        <dbReference type="Proteomes" id="UP000241890"/>
    </source>
</evidence>
<dbReference type="EMBL" id="BEYU01000066">
    <property type="protein sequence ID" value="GBG29809.1"/>
    <property type="molecule type" value="Genomic_DNA"/>
</dbReference>
<evidence type="ECO:0000313" key="1">
    <source>
        <dbReference type="EMBL" id="GBG29809.1"/>
    </source>
</evidence>
<dbReference type="InParanoid" id="A0A2R5GHJ3"/>